<evidence type="ECO:0000256" key="5">
    <source>
        <dbReference type="PROSITE-ProRule" id="PRU00196"/>
    </source>
</evidence>
<gene>
    <name evidence="7" type="ORF">MAR_015563</name>
</gene>
<dbReference type="Gene3D" id="3.10.250.10">
    <property type="entry name" value="SRCR-like domain"/>
    <property type="match status" value="2"/>
</dbReference>
<evidence type="ECO:0000256" key="1">
    <source>
        <dbReference type="ARBA" id="ARBA00022729"/>
    </source>
</evidence>
<evidence type="ECO:0000259" key="6">
    <source>
        <dbReference type="PROSITE" id="PS50287"/>
    </source>
</evidence>
<dbReference type="SUPFAM" id="SSF56487">
    <property type="entry name" value="SRCR-like"/>
    <property type="match status" value="2"/>
</dbReference>
<keyword evidence="2" id="KW-0677">Repeat</keyword>
<evidence type="ECO:0000313" key="8">
    <source>
        <dbReference type="Proteomes" id="UP001164746"/>
    </source>
</evidence>
<organism evidence="7 8">
    <name type="scientific">Mya arenaria</name>
    <name type="common">Soft-shell clam</name>
    <dbReference type="NCBI Taxonomy" id="6604"/>
    <lineage>
        <taxon>Eukaryota</taxon>
        <taxon>Metazoa</taxon>
        <taxon>Spiralia</taxon>
        <taxon>Lophotrochozoa</taxon>
        <taxon>Mollusca</taxon>
        <taxon>Bivalvia</taxon>
        <taxon>Autobranchia</taxon>
        <taxon>Heteroconchia</taxon>
        <taxon>Euheterodonta</taxon>
        <taxon>Imparidentia</taxon>
        <taxon>Neoheterodontei</taxon>
        <taxon>Myida</taxon>
        <taxon>Myoidea</taxon>
        <taxon>Myidae</taxon>
        <taxon>Mya</taxon>
    </lineage>
</organism>
<dbReference type="InterPro" id="IPR036772">
    <property type="entry name" value="SRCR-like_dom_sf"/>
</dbReference>
<name>A0ABY7FL48_MYAAR</name>
<keyword evidence="3" id="KW-1015">Disulfide bond</keyword>
<protein>
    <submittedName>
        <fullName evidence="7">DMBT1-like protein</fullName>
    </submittedName>
</protein>
<dbReference type="Proteomes" id="UP001164746">
    <property type="component" value="Chromosome 12"/>
</dbReference>
<evidence type="ECO:0000256" key="2">
    <source>
        <dbReference type="ARBA" id="ARBA00022737"/>
    </source>
</evidence>
<keyword evidence="8" id="KW-1185">Reference proteome</keyword>
<evidence type="ECO:0000256" key="4">
    <source>
        <dbReference type="ARBA" id="ARBA00023180"/>
    </source>
</evidence>
<dbReference type="Pfam" id="PF00530">
    <property type="entry name" value="SRCR"/>
    <property type="match status" value="1"/>
</dbReference>
<dbReference type="PRINTS" id="PR00258">
    <property type="entry name" value="SPERACTRCPTR"/>
</dbReference>
<reference evidence="7" key="1">
    <citation type="submission" date="2022-11" db="EMBL/GenBank/DDBJ databases">
        <title>Centuries of genome instability and evolution in soft-shell clam transmissible cancer (bioRxiv).</title>
        <authorList>
            <person name="Hart S.F.M."/>
            <person name="Yonemitsu M.A."/>
            <person name="Giersch R.M."/>
            <person name="Beal B.F."/>
            <person name="Arriagada G."/>
            <person name="Davis B.W."/>
            <person name="Ostrander E.A."/>
            <person name="Goff S.P."/>
            <person name="Metzger M.J."/>
        </authorList>
    </citation>
    <scope>NUCLEOTIDE SEQUENCE</scope>
    <source>
        <strain evidence="7">MELC-2E11</strain>
        <tissue evidence="7">Siphon/mantle</tissue>
    </source>
</reference>
<dbReference type="PANTHER" id="PTHR19331:SF465">
    <property type="entry name" value="EGG PEPTIDE SPERACT RECEPTOR"/>
    <property type="match status" value="1"/>
</dbReference>
<evidence type="ECO:0000256" key="3">
    <source>
        <dbReference type="ARBA" id="ARBA00023157"/>
    </source>
</evidence>
<keyword evidence="4" id="KW-0325">Glycoprotein</keyword>
<dbReference type="PROSITE" id="PS50287">
    <property type="entry name" value="SRCR_2"/>
    <property type="match status" value="1"/>
</dbReference>
<feature type="domain" description="SRCR" evidence="6">
    <location>
        <begin position="129"/>
        <end position="171"/>
    </location>
</feature>
<accession>A0ABY7FL48</accession>
<proteinExistence type="predicted"/>
<sequence length="198" mass="22273">MRCRIRKSQFSKTFSLLKYFTGSKHGPGNGPVMFDHMGCSSYHNHIKDCSYYTPLKYCYSTDTVSLLCSECGPVNEHGTASYSENGTLATITCSYDYYTKDPVVECINGSWSKLGMCDFHGPPLNITSVRLVDGVNEYEGRVEIEVNGTYGTICDSLFDLNDAETICRTINSRYCMFTLYITTVVQLKTRKRLAISLI</sequence>
<comment type="caution">
    <text evidence="5">Lacks conserved residue(s) required for the propagation of feature annotation.</text>
</comment>
<evidence type="ECO:0000313" key="7">
    <source>
        <dbReference type="EMBL" id="WAR21589.1"/>
    </source>
</evidence>
<dbReference type="EMBL" id="CP111023">
    <property type="protein sequence ID" value="WAR21589.1"/>
    <property type="molecule type" value="Genomic_DNA"/>
</dbReference>
<dbReference type="PANTHER" id="PTHR19331">
    <property type="entry name" value="SCAVENGER RECEPTOR DOMAIN-CONTAINING"/>
    <property type="match status" value="1"/>
</dbReference>
<dbReference type="InterPro" id="IPR001190">
    <property type="entry name" value="SRCR"/>
</dbReference>
<keyword evidence="1" id="KW-0732">Signal</keyword>